<keyword evidence="3" id="KW-1185">Reference proteome</keyword>
<protein>
    <submittedName>
        <fullName evidence="2">Uncharacterized protein</fullName>
    </submittedName>
</protein>
<feature type="non-terminal residue" evidence="2">
    <location>
        <position position="1"/>
    </location>
</feature>
<feature type="region of interest" description="Disordered" evidence="1">
    <location>
        <begin position="171"/>
        <end position="193"/>
    </location>
</feature>
<accession>A0A2H3C8C4</accession>
<feature type="compositionally biased region" description="Pro residues" evidence="1">
    <location>
        <begin position="175"/>
        <end position="184"/>
    </location>
</feature>
<evidence type="ECO:0000313" key="2">
    <source>
        <dbReference type="EMBL" id="PBK74588.1"/>
    </source>
</evidence>
<organism evidence="2 3">
    <name type="scientific">Armillaria solidipes</name>
    <dbReference type="NCBI Taxonomy" id="1076256"/>
    <lineage>
        <taxon>Eukaryota</taxon>
        <taxon>Fungi</taxon>
        <taxon>Dikarya</taxon>
        <taxon>Basidiomycota</taxon>
        <taxon>Agaricomycotina</taxon>
        <taxon>Agaricomycetes</taxon>
        <taxon>Agaricomycetidae</taxon>
        <taxon>Agaricales</taxon>
        <taxon>Marasmiineae</taxon>
        <taxon>Physalacriaceae</taxon>
        <taxon>Armillaria</taxon>
    </lineage>
</organism>
<name>A0A2H3C8C4_9AGAR</name>
<evidence type="ECO:0000313" key="3">
    <source>
        <dbReference type="Proteomes" id="UP000218334"/>
    </source>
</evidence>
<dbReference type="Proteomes" id="UP000218334">
    <property type="component" value="Unassembled WGS sequence"/>
</dbReference>
<sequence>KRTRLTTDDITADSAPLDPPNNLAVVAVPTTAEVNVTKPKARKPRAKKPATEETVDAALPSRTESASGLVTDLVEKFLKKETDLSGLRGKDAAALGQLLDKQHNTFVAQKAVFEAQKAVFEAQKAASEAWKEAEDAKLKTMTYAKENDIPIQYSGPPTMPVETRTVMQPVQPVQSPQPPQPMQLPQPMMQYPPTYPPQFPMQYQAYAPAPAPSMSSHPQYHSVSAPPGA</sequence>
<feature type="region of interest" description="Disordered" evidence="1">
    <location>
        <begin position="208"/>
        <end position="229"/>
    </location>
</feature>
<feature type="compositionally biased region" description="Low complexity" evidence="1">
    <location>
        <begin position="208"/>
        <end position="219"/>
    </location>
</feature>
<gene>
    <name evidence="2" type="ORF">ARMSODRAFT_1013595</name>
</gene>
<feature type="region of interest" description="Disordered" evidence="1">
    <location>
        <begin position="1"/>
        <end position="22"/>
    </location>
</feature>
<feature type="compositionally biased region" description="Basic residues" evidence="1">
    <location>
        <begin position="39"/>
        <end position="48"/>
    </location>
</feature>
<proteinExistence type="predicted"/>
<evidence type="ECO:0000256" key="1">
    <source>
        <dbReference type="SAM" id="MobiDB-lite"/>
    </source>
</evidence>
<dbReference type="AlphaFoldDB" id="A0A2H3C8C4"/>
<dbReference type="EMBL" id="KZ293418">
    <property type="protein sequence ID" value="PBK74588.1"/>
    <property type="molecule type" value="Genomic_DNA"/>
</dbReference>
<reference evidence="3" key="1">
    <citation type="journal article" date="2017" name="Nat. Ecol. Evol.">
        <title>Genome expansion and lineage-specific genetic innovations in the forest pathogenic fungi Armillaria.</title>
        <authorList>
            <person name="Sipos G."/>
            <person name="Prasanna A.N."/>
            <person name="Walter M.C."/>
            <person name="O'Connor E."/>
            <person name="Balint B."/>
            <person name="Krizsan K."/>
            <person name="Kiss B."/>
            <person name="Hess J."/>
            <person name="Varga T."/>
            <person name="Slot J."/>
            <person name="Riley R."/>
            <person name="Boka B."/>
            <person name="Rigling D."/>
            <person name="Barry K."/>
            <person name="Lee J."/>
            <person name="Mihaltcheva S."/>
            <person name="LaButti K."/>
            <person name="Lipzen A."/>
            <person name="Waldron R."/>
            <person name="Moloney N.M."/>
            <person name="Sperisen C."/>
            <person name="Kredics L."/>
            <person name="Vagvoelgyi C."/>
            <person name="Patrignani A."/>
            <person name="Fitzpatrick D."/>
            <person name="Nagy I."/>
            <person name="Doyle S."/>
            <person name="Anderson J.B."/>
            <person name="Grigoriev I.V."/>
            <person name="Gueldener U."/>
            <person name="Muensterkoetter M."/>
            <person name="Nagy L.G."/>
        </authorList>
    </citation>
    <scope>NUCLEOTIDE SEQUENCE [LARGE SCALE GENOMIC DNA]</scope>
    <source>
        <strain evidence="3">28-4</strain>
    </source>
</reference>
<feature type="region of interest" description="Disordered" evidence="1">
    <location>
        <begin position="36"/>
        <end position="56"/>
    </location>
</feature>